<keyword evidence="1" id="KW-0433">Leucine-rich repeat</keyword>
<dbReference type="Pfam" id="PF13855">
    <property type="entry name" value="LRR_8"/>
    <property type="match status" value="1"/>
</dbReference>
<keyword evidence="5" id="KW-1185">Reference proteome</keyword>
<evidence type="ECO:0000256" key="2">
    <source>
        <dbReference type="ARBA" id="ARBA00022737"/>
    </source>
</evidence>
<dbReference type="PANTHER" id="PTHR45712">
    <property type="entry name" value="AGAP008170-PA"/>
    <property type="match status" value="1"/>
</dbReference>
<dbReference type="SUPFAM" id="SSF52058">
    <property type="entry name" value="L domain-like"/>
    <property type="match status" value="1"/>
</dbReference>
<gene>
    <name evidence="4" type="primary">NCL1_09995</name>
    <name evidence="4" type="ORF">TNIN_130551</name>
</gene>
<sequence>MIVFLWSISMLSVALGCYQEPIPPCSCRSISFHTTEITCKDATEIEQLQISLNKFQESPIQTLYIMDSSLQYLPSKIFSGLNVEKLHIVNCTFNALTDSDVAFVGLEKSLKNLIVQETTIYSGWNWQHLQKLTGLTEIRTIKSGLGEIDSDIAEISLLDLYSLQLTQDLISYIDDRAFARFIKLKVLSLKRNLIPEVKRSMFPNPATSLIQINLGHNKIEELPGDIFINMPSLVSVLLGKITS</sequence>
<evidence type="ECO:0000256" key="1">
    <source>
        <dbReference type="ARBA" id="ARBA00022614"/>
    </source>
</evidence>
<dbReference type="InterPro" id="IPR032675">
    <property type="entry name" value="LRR_dom_sf"/>
</dbReference>
<feature type="signal peptide" evidence="3">
    <location>
        <begin position="1"/>
        <end position="16"/>
    </location>
</feature>
<dbReference type="PROSITE" id="PS51450">
    <property type="entry name" value="LRR"/>
    <property type="match status" value="1"/>
</dbReference>
<dbReference type="Gene3D" id="3.80.10.10">
    <property type="entry name" value="Ribonuclease Inhibitor"/>
    <property type="match status" value="1"/>
</dbReference>
<accession>A0A8X6XQU4</accession>
<dbReference type="EMBL" id="BMAV01010682">
    <property type="protein sequence ID" value="GFY55961.1"/>
    <property type="molecule type" value="Genomic_DNA"/>
</dbReference>
<feature type="chain" id="PRO_5036481181" evidence="3">
    <location>
        <begin position="17"/>
        <end position="243"/>
    </location>
</feature>
<keyword evidence="3" id="KW-0732">Signal</keyword>
<dbReference type="OrthoDB" id="9985976at2759"/>
<evidence type="ECO:0000313" key="4">
    <source>
        <dbReference type="EMBL" id="GFY55961.1"/>
    </source>
</evidence>
<name>A0A8X6XQU4_9ARAC</name>
<proteinExistence type="predicted"/>
<comment type="caution">
    <text evidence="4">The sequence shown here is derived from an EMBL/GenBank/DDBJ whole genome shotgun (WGS) entry which is preliminary data.</text>
</comment>
<keyword evidence="2" id="KW-0677">Repeat</keyword>
<dbReference type="PANTHER" id="PTHR45712:SF1">
    <property type="entry name" value="NEPHROCAN"/>
    <property type="match status" value="1"/>
</dbReference>
<dbReference type="GO" id="GO:0005615">
    <property type="term" value="C:extracellular space"/>
    <property type="evidence" value="ECO:0007669"/>
    <property type="project" value="TreeGrafter"/>
</dbReference>
<evidence type="ECO:0000256" key="3">
    <source>
        <dbReference type="SAM" id="SignalP"/>
    </source>
</evidence>
<dbReference type="InterPro" id="IPR001611">
    <property type="entry name" value="Leu-rich_rpt"/>
</dbReference>
<protein>
    <submittedName>
        <fullName evidence="4">Toll-7</fullName>
    </submittedName>
</protein>
<dbReference type="InterPro" id="IPR050333">
    <property type="entry name" value="SLRP"/>
</dbReference>
<reference evidence="4" key="1">
    <citation type="submission" date="2020-08" db="EMBL/GenBank/DDBJ databases">
        <title>Multicomponent nature underlies the extraordinary mechanical properties of spider dragline silk.</title>
        <authorList>
            <person name="Kono N."/>
            <person name="Nakamura H."/>
            <person name="Mori M."/>
            <person name="Yoshida Y."/>
            <person name="Ohtoshi R."/>
            <person name="Malay A.D."/>
            <person name="Moran D.A.P."/>
            <person name="Tomita M."/>
            <person name="Numata K."/>
            <person name="Arakawa K."/>
        </authorList>
    </citation>
    <scope>NUCLEOTIDE SEQUENCE</scope>
</reference>
<dbReference type="AlphaFoldDB" id="A0A8X6XQU4"/>
<organism evidence="4 5">
    <name type="scientific">Trichonephila inaurata madagascariensis</name>
    <dbReference type="NCBI Taxonomy" id="2747483"/>
    <lineage>
        <taxon>Eukaryota</taxon>
        <taxon>Metazoa</taxon>
        <taxon>Ecdysozoa</taxon>
        <taxon>Arthropoda</taxon>
        <taxon>Chelicerata</taxon>
        <taxon>Arachnida</taxon>
        <taxon>Araneae</taxon>
        <taxon>Araneomorphae</taxon>
        <taxon>Entelegynae</taxon>
        <taxon>Araneoidea</taxon>
        <taxon>Nephilidae</taxon>
        <taxon>Trichonephila</taxon>
        <taxon>Trichonephila inaurata</taxon>
    </lineage>
</organism>
<evidence type="ECO:0000313" key="5">
    <source>
        <dbReference type="Proteomes" id="UP000886998"/>
    </source>
</evidence>
<dbReference type="Proteomes" id="UP000886998">
    <property type="component" value="Unassembled WGS sequence"/>
</dbReference>